<evidence type="ECO:0000313" key="1">
    <source>
        <dbReference type="EMBL" id="KKK82253.1"/>
    </source>
</evidence>
<feature type="non-terminal residue" evidence="1">
    <location>
        <position position="196"/>
    </location>
</feature>
<protein>
    <submittedName>
        <fullName evidence="1">Uncharacterized protein</fullName>
    </submittedName>
</protein>
<dbReference type="AlphaFoldDB" id="A0A0F8YLJ3"/>
<dbReference type="EMBL" id="LAZR01052757">
    <property type="protein sequence ID" value="KKK82253.1"/>
    <property type="molecule type" value="Genomic_DNA"/>
</dbReference>
<gene>
    <name evidence="1" type="ORF">LCGC14_2805230</name>
</gene>
<accession>A0A0F8YLJ3</accession>
<name>A0A0F8YLJ3_9ZZZZ</name>
<reference evidence="1" key="1">
    <citation type="journal article" date="2015" name="Nature">
        <title>Complex archaea that bridge the gap between prokaryotes and eukaryotes.</title>
        <authorList>
            <person name="Spang A."/>
            <person name="Saw J.H."/>
            <person name="Jorgensen S.L."/>
            <person name="Zaremba-Niedzwiedzka K."/>
            <person name="Martijn J."/>
            <person name="Lind A.E."/>
            <person name="van Eijk R."/>
            <person name="Schleper C."/>
            <person name="Guy L."/>
            <person name="Ettema T.J."/>
        </authorList>
    </citation>
    <scope>NUCLEOTIDE SEQUENCE</scope>
</reference>
<comment type="caution">
    <text evidence="1">The sequence shown here is derived from an EMBL/GenBank/DDBJ whole genome shotgun (WGS) entry which is preliminary data.</text>
</comment>
<organism evidence="1">
    <name type="scientific">marine sediment metagenome</name>
    <dbReference type="NCBI Taxonomy" id="412755"/>
    <lineage>
        <taxon>unclassified sequences</taxon>
        <taxon>metagenomes</taxon>
        <taxon>ecological metagenomes</taxon>
    </lineage>
</organism>
<proteinExistence type="predicted"/>
<sequence length="196" mass="20417">MARPTGTTLLVPEVANAEHDTDGFKYVRDEAAAIALASLETQQDLTTDAVDALGVLISTLTVELQQQSGLEIALGNVAGMTSIDKYGENTDIDADVRADIWDGGKTTGALPAGTSLIWLAPTAAAKHNITSTSGSDDGAPVGGGARTLRIFGLQDWDTAEVNEDITLNGTANVLTANFYVIIHRMEVLTSGGTSIN</sequence>